<evidence type="ECO:0000313" key="4">
    <source>
        <dbReference type="Proteomes" id="UP000824123"/>
    </source>
</evidence>
<feature type="compositionally biased region" description="Low complexity" evidence="1">
    <location>
        <begin position="324"/>
        <end position="373"/>
    </location>
</feature>
<feature type="domain" description="Pyrrolo-quinoline quinone repeat" evidence="2">
    <location>
        <begin position="1161"/>
        <end position="1250"/>
    </location>
</feature>
<dbReference type="Pfam" id="PF13360">
    <property type="entry name" value="PQQ_2"/>
    <property type="match status" value="1"/>
</dbReference>
<dbReference type="PANTHER" id="PTHR34512:SF30">
    <property type="entry name" value="OUTER MEMBRANE PROTEIN ASSEMBLY FACTOR BAMB"/>
    <property type="match status" value="1"/>
</dbReference>
<feature type="compositionally biased region" description="Polar residues" evidence="1">
    <location>
        <begin position="660"/>
        <end position="677"/>
    </location>
</feature>
<feature type="region of interest" description="Disordered" evidence="1">
    <location>
        <begin position="203"/>
        <end position="594"/>
    </location>
</feature>
<dbReference type="PANTHER" id="PTHR34512">
    <property type="entry name" value="CELL SURFACE PROTEIN"/>
    <property type="match status" value="1"/>
</dbReference>
<evidence type="ECO:0000259" key="2">
    <source>
        <dbReference type="Pfam" id="PF13360"/>
    </source>
</evidence>
<feature type="compositionally biased region" description="Acidic residues" evidence="1">
    <location>
        <begin position="117"/>
        <end position="126"/>
    </location>
</feature>
<sequence length="1255" mass="138150">MDRAAAEAYAQSTVEGDDELNSALETDGHSGDEDEESMPAPRRRARAYRANQPASERRRISDDVEDGEREPDAEPEPEHEPRPHRANPRSGQAHRPARKAPRPTHKPARPAPHREPDADDEDNDFIESERVRHPAQAQRAPRRDESSHEVDDLEDYESDDTAYSDDVYEPYEFEDDLDSDEELEDSATEWADGIKRVFNRGRESLRALSAKARSGGKKRPHNKGRRRPAPKRPASGAQPGVDDAQPVQLDIQPLAQQDAQAEQEHRISVDPAEYESVSQELESIEDVRPISRRERRLSQQHAEETAPQDDYPQVNIVSRKAMRAQQDAQPEAPAQPQPDDAQPAPEQYAPVQYAQGQYAQSQYAQNQYAQGQYDPNQYAPADNTAAQAVAEPTPEPQPEPQPEQPADNGMMFGIQGHQHIMQPQPEAQPESQPESNVSIDVNWDAAPVNVDIGELGDAEQPEDEPETDEPTRKLSRRERKAARKAAHRKPARRRDYDLSDDDDDDDESTGDFAGQTEPADATARYERKSAPSAGAYLSDDDDEPEDDGYRAMNAHDTQPGPFHTQYNFGEDQYSDPFGEDEEEEEEEVEEDSRGRGGCLKAFTVLLVILLVIFGSVWALDYFNVLNVRRIAGDIAAMPLFDPLRGNLLPAATDAPGSGDVTAQPNASASPEASEQPVSATPAASATPMPGVTLVPTIQPADSQSGGLVGSALTQTSQQSNTVDTAAAPLDAAVGMIALVEQPSASGRGEWTAEQRLRAYSLASTDPSNSEFGLEYGVYVDYERADGYARAEQMTFGLGSEYTELEGVITFRGNNFRENAAYGTAELSEKRFEVMWKNRIGSIDSGYAVWSGVGWNGQPVMVHWSDEMRQMMNIRDEYKSDSELVEVIYGTLDGNIYFLDARTGEYTRDPIELGFPIKGSVSIDPRGYPLLYVGQGISKANGRTGSIGWRVYNLLNQEHMYLLNGHDELRFRTHGSFDGVCLVDAETDTAVVGGENGIFYTIKLNTQFDPTVPSISIDPVVTLYRYKSSISDELGFENSVAAYGRYAYLIDNSGLLNCFDMNTMTPVWLFDVGDDTDASISLEPQSDGLIALYTANEVDKQGSSGLSTIRKLDALSGEELWNFSVECNSDGTNGGGAFASPAVGKNQLSDLIYFNICRTSGGGTLYAFDKQSGEIIWQQSTQRYSWSSPVIVYNDAGEGVVVLGNSGGVIRMYDGRTGEELSEIEIDGNMEGSPAVYGDMLVIGTRDCNIYGIRIL</sequence>
<evidence type="ECO:0000313" key="3">
    <source>
        <dbReference type="EMBL" id="HIU46474.1"/>
    </source>
</evidence>
<dbReference type="SUPFAM" id="SSF50998">
    <property type="entry name" value="Quinoprotein alcohol dehydrogenase-like"/>
    <property type="match status" value="2"/>
</dbReference>
<proteinExistence type="predicted"/>
<organism evidence="3 4">
    <name type="scientific">Candidatus Fimadaptatus faecigallinarum</name>
    <dbReference type="NCBI Taxonomy" id="2840814"/>
    <lineage>
        <taxon>Bacteria</taxon>
        <taxon>Bacillati</taxon>
        <taxon>Bacillota</taxon>
        <taxon>Clostridia</taxon>
        <taxon>Eubacteriales</taxon>
        <taxon>Candidatus Fimadaptatus</taxon>
    </lineage>
</organism>
<feature type="compositionally biased region" description="Basic and acidic residues" evidence="1">
    <location>
        <begin position="141"/>
        <end position="150"/>
    </location>
</feature>
<comment type="caution">
    <text evidence="3">The sequence shown here is derived from an EMBL/GenBank/DDBJ whole genome shotgun (WGS) entry which is preliminary data.</text>
</comment>
<reference evidence="3" key="2">
    <citation type="journal article" date="2021" name="PeerJ">
        <title>Extensive microbial diversity within the chicken gut microbiome revealed by metagenomics and culture.</title>
        <authorList>
            <person name="Gilroy R."/>
            <person name="Ravi A."/>
            <person name="Getino M."/>
            <person name="Pursley I."/>
            <person name="Horton D.L."/>
            <person name="Alikhan N.F."/>
            <person name="Baker D."/>
            <person name="Gharbi K."/>
            <person name="Hall N."/>
            <person name="Watson M."/>
            <person name="Adriaenssens E.M."/>
            <person name="Foster-Nyarko E."/>
            <person name="Jarju S."/>
            <person name="Secka A."/>
            <person name="Antonio M."/>
            <person name="Oren A."/>
            <person name="Chaudhuri R.R."/>
            <person name="La Ragione R."/>
            <person name="Hildebrand F."/>
            <person name="Pallen M.J."/>
        </authorList>
    </citation>
    <scope>NUCLEOTIDE SEQUENCE</scope>
    <source>
        <strain evidence="3">ChiSxjej2B14-8506</strain>
    </source>
</reference>
<evidence type="ECO:0000256" key="1">
    <source>
        <dbReference type="SAM" id="MobiDB-lite"/>
    </source>
</evidence>
<feature type="compositionally biased region" description="Low complexity" evidence="1">
    <location>
        <begin position="678"/>
        <end position="687"/>
    </location>
</feature>
<name>A0A9D1S412_9FIRM</name>
<dbReference type="SMART" id="SM00564">
    <property type="entry name" value="PQQ"/>
    <property type="match status" value="4"/>
</dbReference>
<dbReference type="Proteomes" id="UP000824123">
    <property type="component" value="Unassembled WGS sequence"/>
</dbReference>
<feature type="compositionally biased region" description="Basic residues" evidence="1">
    <location>
        <begin position="95"/>
        <end position="108"/>
    </location>
</feature>
<gene>
    <name evidence="3" type="ORF">IAC59_04375</name>
</gene>
<dbReference type="InterPro" id="IPR018391">
    <property type="entry name" value="PQQ_b-propeller_rpt"/>
</dbReference>
<feature type="compositionally biased region" description="Acidic residues" evidence="1">
    <location>
        <begin position="151"/>
        <end position="187"/>
    </location>
</feature>
<dbReference type="EMBL" id="DVNK01000030">
    <property type="protein sequence ID" value="HIU46474.1"/>
    <property type="molecule type" value="Genomic_DNA"/>
</dbReference>
<feature type="compositionally biased region" description="Acidic residues" evidence="1">
    <location>
        <begin position="454"/>
        <end position="468"/>
    </location>
</feature>
<feature type="compositionally biased region" description="Pro residues" evidence="1">
    <location>
        <begin position="393"/>
        <end position="403"/>
    </location>
</feature>
<feature type="compositionally biased region" description="Basic residues" evidence="1">
    <location>
        <begin position="473"/>
        <end position="492"/>
    </location>
</feature>
<reference evidence="3" key="1">
    <citation type="submission" date="2020-10" db="EMBL/GenBank/DDBJ databases">
        <authorList>
            <person name="Gilroy R."/>
        </authorList>
    </citation>
    <scope>NUCLEOTIDE SEQUENCE</scope>
    <source>
        <strain evidence="3">ChiSxjej2B14-8506</strain>
    </source>
</reference>
<feature type="compositionally biased region" description="Acidic residues" evidence="1">
    <location>
        <begin position="498"/>
        <end position="509"/>
    </location>
</feature>
<feature type="region of interest" description="Disordered" evidence="1">
    <location>
        <begin position="651"/>
        <end position="696"/>
    </location>
</feature>
<feature type="region of interest" description="Disordered" evidence="1">
    <location>
        <begin position="1"/>
        <end position="188"/>
    </location>
</feature>
<accession>A0A9D1S412</accession>
<dbReference type="InterPro" id="IPR015943">
    <property type="entry name" value="WD40/YVTN_repeat-like_dom_sf"/>
</dbReference>
<feature type="compositionally biased region" description="Low complexity" evidence="1">
    <location>
        <begin position="422"/>
        <end position="435"/>
    </location>
</feature>
<protein>
    <submittedName>
        <fullName evidence="3">PQQ-binding-like beta-propeller repeat protein</fullName>
    </submittedName>
</protein>
<feature type="compositionally biased region" description="Basic residues" evidence="1">
    <location>
        <begin position="214"/>
        <end position="230"/>
    </location>
</feature>
<dbReference type="InterPro" id="IPR011047">
    <property type="entry name" value="Quinoprotein_ADH-like_sf"/>
</dbReference>
<dbReference type="InterPro" id="IPR002372">
    <property type="entry name" value="PQQ_rpt_dom"/>
</dbReference>
<feature type="compositionally biased region" description="Acidic residues" evidence="1">
    <location>
        <begin position="577"/>
        <end position="590"/>
    </location>
</feature>
<feature type="compositionally biased region" description="Basic and acidic residues" evidence="1">
    <location>
        <begin position="70"/>
        <end position="83"/>
    </location>
</feature>
<dbReference type="Gene3D" id="2.130.10.10">
    <property type="entry name" value="YVTN repeat-like/Quinoprotein amine dehydrogenase"/>
    <property type="match status" value="2"/>
</dbReference>
<dbReference type="AlphaFoldDB" id="A0A9D1S412"/>